<dbReference type="Proteomes" id="UP000277007">
    <property type="component" value="Unassembled WGS sequence"/>
</dbReference>
<dbReference type="EMBL" id="RXMA01000042">
    <property type="protein sequence ID" value="RTR13831.1"/>
    <property type="molecule type" value="Genomic_DNA"/>
</dbReference>
<evidence type="ECO:0000256" key="1">
    <source>
        <dbReference type="ARBA" id="ARBA00004651"/>
    </source>
</evidence>
<evidence type="ECO:0000256" key="4">
    <source>
        <dbReference type="ARBA" id="ARBA00022989"/>
    </source>
</evidence>
<dbReference type="InterPro" id="IPR022791">
    <property type="entry name" value="L-PG_synthase/AglD"/>
</dbReference>
<keyword evidence="3 6" id="KW-0812">Transmembrane</keyword>
<comment type="caution">
    <text evidence="7">The sequence shown here is derived from an EMBL/GenBank/DDBJ whole genome shotgun (WGS) entry which is preliminary data.</text>
</comment>
<proteinExistence type="predicted"/>
<feature type="transmembrane region" description="Helical" evidence="6">
    <location>
        <begin position="287"/>
        <end position="310"/>
    </location>
</feature>
<feature type="transmembrane region" description="Helical" evidence="6">
    <location>
        <begin position="211"/>
        <end position="232"/>
    </location>
</feature>
<dbReference type="GO" id="GO:0005886">
    <property type="term" value="C:plasma membrane"/>
    <property type="evidence" value="ECO:0007669"/>
    <property type="project" value="UniProtKB-SubCell"/>
</dbReference>
<evidence type="ECO:0000256" key="5">
    <source>
        <dbReference type="ARBA" id="ARBA00023136"/>
    </source>
</evidence>
<evidence type="ECO:0000313" key="7">
    <source>
        <dbReference type="EMBL" id="RTR13831.1"/>
    </source>
</evidence>
<dbReference type="RefSeq" id="WP_126620338.1">
    <property type="nucleotide sequence ID" value="NZ_JBHUCY010000005.1"/>
</dbReference>
<feature type="transmembrane region" description="Helical" evidence="6">
    <location>
        <begin position="122"/>
        <end position="141"/>
    </location>
</feature>
<dbReference type="PANTHER" id="PTHR40277:SF1">
    <property type="entry name" value="BLL5419 PROTEIN"/>
    <property type="match status" value="1"/>
</dbReference>
<name>A0A3S0HTR8_9PROT</name>
<dbReference type="OrthoDB" id="7302803at2"/>
<gene>
    <name evidence="7" type="ORF">EJ903_24220</name>
</gene>
<keyword evidence="2" id="KW-1003">Cell membrane</keyword>
<feature type="transmembrane region" description="Helical" evidence="6">
    <location>
        <begin position="244"/>
        <end position="267"/>
    </location>
</feature>
<feature type="transmembrane region" description="Helical" evidence="6">
    <location>
        <begin position="33"/>
        <end position="54"/>
    </location>
</feature>
<keyword evidence="5 6" id="KW-0472">Membrane</keyword>
<dbReference type="AlphaFoldDB" id="A0A3S0HTR8"/>
<reference evidence="7 8" key="1">
    <citation type="submission" date="2018-12" db="EMBL/GenBank/DDBJ databases">
        <authorList>
            <person name="Yang Y."/>
        </authorList>
    </citation>
    <scope>NUCLEOTIDE SEQUENCE [LARGE SCALE GENOMIC DNA]</scope>
    <source>
        <strain evidence="7 8">L-25-5w-1</strain>
    </source>
</reference>
<organism evidence="7 8">
    <name type="scientific">Azospirillum griseum</name>
    <dbReference type="NCBI Taxonomy" id="2496639"/>
    <lineage>
        <taxon>Bacteria</taxon>
        <taxon>Pseudomonadati</taxon>
        <taxon>Pseudomonadota</taxon>
        <taxon>Alphaproteobacteria</taxon>
        <taxon>Rhodospirillales</taxon>
        <taxon>Azospirillaceae</taxon>
        <taxon>Azospirillum</taxon>
    </lineage>
</organism>
<evidence type="ECO:0000256" key="6">
    <source>
        <dbReference type="SAM" id="Phobius"/>
    </source>
</evidence>
<keyword evidence="8" id="KW-1185">Reference proteome</keyword>
<evidence type="ECO:0000313" key="8">
    <source>
        <dbReference type="Proteomes" id="UP000277007"/>
    </source>
</evidence>
<evidence type="ECO:0000256" key="3">
    <source>
        <dbReference type="ARBA" id="ARBA00022692"/>
    </source>
</evidence>
<protein>
    <submittedName>
        <fullName evidence="7">Flippase-like domain-containing protein</fullName>
    </submittedName>
</protein>
<comment type="subcellular location">
    <subcellularLocation>
        <location evidence="1">Cell membrane</location>
        <topology evidence="1">Multi-pass membrane protein</topology>
    </subcellularLocation>
</comment>
<sequence>MMIWAQTLISLSLVAALLWRVDLVEVGRALITAPVPLLALAAALFFLMHVLNAVKLRVLLPEQRVGRLLAHTLVAQFYALVLPGQLAGEAVKAYRLSRAEATAPADAPDGGRVVSAVVFDKVTGIGGLLLVTLVGLALEMARFGGGLLLAVLGILAGLAVAVAALAWKPTRTGLRSLLSWRAGPRRRAWLLGPLDRFLAAWQAQARQPARAALSVMGGVAVQVAAVAGSQALGLAVGIDQPFSVWSVVIGVMSVIVLLPVTVAGIGLREASLVGLLDPVGVPHSQSLGLGLGILAFQVMVALVGAVIDLVMPRLGGRRRMTAGDSGS</sequence>
<keyword evidence="4 6" id="KW-1133">Transmembrane helix</keyword>
<evidence type="ECO:0000256" key="2">
    <source>
        <dbReference type="ARBA" id="ARBA00022475"/>
    </source>
</evidence>
<dbReference type="PANTHER" id="PTHR40277">
    <property type="entry name" value="BLL5419 PROTEIN"/>
    <property type="match status" value="1"/>
</dbReference>
<feature type="transmembrane region" description="Helical" evidence="6">
    <location>
        <begin position="147"/>
        <end position="167"/>
    </location>
</feature>
<accession>A0A3S0HTR8</accession>
<dbReference type="Pfam" id="PF03706">
    <property type="entry name" value="LPG_synthase_TM"/>
    <property type="match status" value="1"/>
</dbReference>